<keyword evidence="1" id="KW-0732">Signal</keyword>
<evidence type="ECO:0000259" key="2">
    <source>
        <dbReference type="Pfam" id="PF11008"/>
    </source>
</evidence>
<feature type="signal peptide" evidence="1">
    <location>
        <begin position="1"/>
        <end position="28"/>
    </location>
</feature>
<dbReference type="Proteomes" id="UP000260665">
    <property type="component" value="Unassembled WGS sequence"/>
</dbReference>
<organism evidence="3 4">
    <name type="scientific">Rhodoferax lacus</name>
    <dbReference type="NCBI Taxonomy" id="2184758"/>
    <lineage>
        <taxon>Bacteria</taxon>
        <taxon>Pseudomonadati</taxon>
        <taxon>Pseudomonadota</taxon>
        <taxon>Betaproteobacteria</taxon>
        <taxon>Burkholderiales</taxon>
        <taxon>Comamonadaceae</taxon>
        <taxon>Rhodoferax</taxon>
    </lineage>
</organism>
<dbReference type="RefSeq" id="WP_117180121.1">
    <property type="nucleotide sequence ID" value="NZ_QFZK01000026.1"/>
</dbReference>
<name>A0A3E1R8A7_9BURK</name>
<gene>
    <name evidence="3" type="ORF">DIC66_20880</name>
</gene>
<protein>
    <recommendedName>
        <fullName evidence="2">DUF2846 domain-containing protein</fullName>
    </recommendedName>
</protein>
<dbReference type="AlphaFoldDB" id="A0A3E1R8A7"/>
<reference evidence="3 4" key="1">
    <citation type="submission" date="2018-05" db="EMBL/GenBank/DDBJ databases">
        <title>Rhodoferax soyangensis sp.nov., isolated from an oligotrophic freshwater lake.</title>
        <authorList>
            <person name="Park M."/>
        </authorList>
    </citation>
    <scope>NUCLEOTIDE SEQUENCE [LARGE SCALE GENOMIC DNA]</scope>
    <source>
        <strain evidence="3 4">IMCC26218</strain>
    </source>
</reference>
<accession>A0A3E1R8A7</accession>
<comment type="caution">
    <text evidence="3">The sequence shown here is derived from an EMBL/GenBank/DDBJ whole genome shotgun (WGS) entry which is preliminary data.</text>
</comment>
<dbReference type="InterPro" id="IPR022548">
    <property type="entry name" value="DUF2846"/>
</dbReference>
<dbReference type="PROSITE" id="PS51257">
    <property type="entry name" value="PROKAR_LIPOPROTEIN"/>
    <property type="match status" value="1"/>
</dbReference>
<dbReference type="Pfam" id="PF11008">
    <property type="entry name" value="DUF2846"/>
    <property type="match status" value="1"/>
</dbReference>
<feature type="domain" description="DUF2846" evidence="2">
    <location>
        <begin position="43"/>
        <end position="120"/>
    </location>
</feature>
<keyword evidence="4" id="KW-1185">Reference proteome</keyword>
<sequence>MNLKKMQSTAFLLLVVGGLFGCSSVPMGDSQRDAELKKFVNPAEKAGIYIYRNENFGAANTMHIDVDNVPVGQTAAKTYLYKEVNPGKHKVTSTAENTDTIEIEVKQGTLSFIWQEVKMGLFAARTKLYQVTDVVGKAGVLESNLAQSR</sequence>
<evidence type="ECO:0000313" key="4">
    <source>
        <dbReference type="Proteomes" id="UP000260665"/>
    </source>
</evidence>
<feature type="chain" id="PRO_5017633639" description="DUF2846 domain-containing protein" evidence="1">
    <location>
        <begin position="29"/>
        <end position="149"/>
    </location>
</feature>
<proteinExistence type="predicted"/>
<evidence type="ECO:0000256" key="1">
    <source>
        <dbReference type="SAM" id="SignalP"/>
    </source>
</evidence>
<evidence type="ECO:0000313" key="3">
    <source>
        <dbReference type="EMBL" id="RFO94940.1"/>
    </source>
</evidence>
<dbReference type="EMBL" id="QFZK01000026">
    <property type="protein sequence ID" value="RFO94940.1"/>
    <property type="molecule type" value="Genomic_DNA"/>
</dbReference>